<dbReference type="PANTHER" id="PTHR28159:SF1">
    <property type="entry name" value="TRAFFICKING PROTEIN PARTICLE COMPLEX II-SPECIFIC SUBUNIT 65"/>
    <property type="match status" value="1"/>
</dbReference>
<gene>
    <name evidence="2" type="ORF">R9X50_00249900</name>
</gene>
<protein>
    <recommendedName>
        <fullName evidence="1">Trafficking protein particle complex II-specific subunit 65 IgD3 domain-containing protein</fullName>
    </recommendedName>
</protein>
<dbReference type="InterPro" id="IPR055420">
    <property type="entry name" value="IgD3_Trs65"/>
</dbReference>
<sequence length="548" mass="59949">MASEGGASLKRRFDILSKDAVLDVSLPKTSESEIDAILNDSSASIAELAGLPSRRNVFLDENATVLLVLKTHVDENHVRDLLPDLEVGVAAYATDAVPQASGTTASASGKYDVTSKTFNAETGVKISAGKDFTLLVWKLKLHLSRPRARLQRPAVYFAANITVSSSSFEPARQVKQRYLQSYESIPGNVLAPLKFDPSLVGSNIQLSEDRITKIAPTESRAEYTVKPLRATATRAFPAVPALFTKVRYSSLPGSTIASLYIETSHAIEDHLSLKNVELKLSGGFATRIDGSLQTENTSPGDETVLTYKLQSNSIQSTGQDLQLLKFAITAAAYVDAENSIDLEIGWQSQVDLSQTHSKPLYRWSRPLSISSIHQARLTAQNARPPSFEDSHKAISQPKGLVFTFTGPETVHQHDDFQLHVQCVNRSHRARRFALVVVPSQKSRTQFSVSQRQSNEEDGKQTADFITGLLKTSSVELQKPPDVLDYNPDVRIGPLPPSASYDLRLRFRALTTGVLDLGIVRIVDLDTRQTIDVKELPDVISCKGDAGGL</sequence>
<dbReference type="GO" id="GO:1990071">
    <property type="term" value="C:TRAPPII protein complex"/>
    <property type="evidence" value="ECO:0007669"/>
    <property type="project" value="InterPro"/>
</dbReference>
<organism evidence="2 3">
    <name type="scientific">Acrodontium crateriforme</name>
    <dbReference type="NCBI Taxonomy" id="150365"/>
    <lineage>
        <taxon>Eukaryota</taxon>
        <taxon>Fungi</taxon>
        <taxon>Dikarya</taxon>
        <taxon>Ascomycota</taxon>
        <taxon>Pezizomycotina</taxon>
        <taxon>Dothideomycetes</taxon>
        <taxon>Dothideomycetidae</taxon>
        <taxon>Mycosphaerellales</taxon>
        <taxon>Teratosphaeriaceae</taxon>
        <taxon>Acrodontium</taxon>
    </lineage>
</organism>
<reference evidence="2 3" key="1">
    <citation type="submission" date="2023-11" db="EMBL/GenBank/DDBJ databases">
        <title>An acidophilic fungus is an integral part of prey digestion in a carnivorous sundew plant.</title>
        <authorList>
            <person name="Tsai I.J."/>
        </authorList>
    </citation>
    <scope>NUCLEOTIDE SEQUENCE [LARGE SCALE GENOMIC DNA]</scope>
    <source>
        <strain evidence="2">169a</strain>
    </source>
</reference>
<dbReference type="InterPro" id="IPR024662">
    <property type="entry name" value="Trs65"/>
</dbReference>
<evidence type="ECO:0000313" key="3">
    <source>
        <dbReference type="Proteomes" id="UP001303373"/>
    </source>
</evidence>
<proteinExistence type="predicted"/>
<dbReference type="Proteomes" id="UP001303373">
    <property type="component" value="Chromosome 3"/>
</dbReference>
<dbReference type="AlphaFoldDB" id="A0AAQ3M4D9"/>
<keyword evidence="3" id="KW-1185">Reference proteome</keyword>
<name>A0AAQ3M4D9_9PEZI</name>
<dbReference type="Pfam" id="PF12735">
    <property type="entry name" value="IgD3_Trs65"/>
    <property type="match status" value="1"/>
</dbReference>
<dbReference type="EMBL" id="CP138582">
    <property type="protein sequence ID" value="WPG99680.1"/>
    <property type="molecule type" value="Genomic_DNA"/>
</dbReference>
<dbReference type="GO" id="GO:0006891">
    <property type="term" value="P:intra-Golgi vesicle-mediated transport"/>
    <property type="evidence" value="ECO:0007669"/>
    <property type="project" value="InterPro"/>
</dbReference>
<evidence type="ECO:0000259" key="1">
    <source>
        <dbReference type="Pfam" id="PF12735"/>
    </source>
</evidence>
<dbReference type="GO" id="GO:0005802">
    <property type="term" value="C:trans-Golgi network"/>
    <property type="evidence" value="ECO:0007669"/>
    <property type="project" value="TreeGrafter"/>
</dbReference>
<feature type="domain" description="Trafficking protein particle complex II-specific subunit 65 IgD3" evidence="1">
    <location>
        <begin position="390"/>
        <end position="539"/>
    </location>
</feature>
<dbReference type="PANTHER" id="PTHR28159">
    <property type="entry name" value="TRAFFICKING PROTEIN PARTICLE COMPLEX II-SPECIFIC SUBUNIT 65"/>
    <property type="match status" value="1"/>
</dbReference>
<evidence type="ECO:0000313" key="2">
    <source>
        <dbReference type="EMBL" id="WPG99680.1"/>
    </source>
</evidence>
<accession>A0AAQ3M4D9</accession>